<dbReference type="Proteomes" id="UP000254777">
    <property type="component" value="Unassembled WGS sequence"/>
</dbReference>
<dbReference type="PANTHER" id="PTHR43153">
    <property type="entry name" value="ELECTRON TRANSFER FLAVOPROTEIN ALPHA"/>
    <property type="match status" value="1"/>
</dbReference>
<accession>A0A379DCY7</accession>
<dbReference type="InterPro" id="IPR018206">
    <property type="entry name" value="ETF_asu_C_CS"/>
</dbReference>
<evidence type="ECO:0000256" key="1">
    <source>
        <dbReference type="ARBA" id="ARBA00005817"/>
    </source>
</evidence>
<evidence type="ECO:0000313" key="8">
    <source>
        <dbReference type="EMBL" id="SUB75856.1"/>
    </source>
</evidence>
<organism evidence="8 9">
    <name type="scientific">Peptoniphilus indolicus</name>
    <dbReference type="NCBI Taxonomy" id="33030"/>
    <lineage>
        <taxon>Bacteria</taxon>
        <taxon>Bacillati</taxon>
        <taxon>Bacillota</taxon>
        <taxon>Tissierellia</taxon>
        <taxon>Tissierellales</taxon>
        <taxon>Peptoniphilaceae</taxon>
        <taxon>Peptoniphilus</taxon>
    </lineage>
</organism>
<reference evidence="8 9" key="1">
    <citation type="submission" date="2018-06" db="EMBL/GenBank/DDBJ databases">
        <authorList>
            <consortium name="Pathogen Informatics"/>
            <person name="Doyle S."/>
        </authorList>
    </citation>
    <scope>NUCLEOTIDE SEQUENCE [LARGE SCALE GENOMIC DNA]</scope>
    <source>
        <strain evidence="8 9">NCTC11088</strain>
    </source>
</reference>
<dbReference type="GO" id="GO:0033539">
    <property type="term" value="P:fatty acid beta-oxidation using acyl-CoA dehydrogenase"/>
    <property type="evidence" value="ECO:0007669"/>
    <property type="project" value="TreeGrafter"/>
</dbReference>
<keyword evidence="4 6" id="KW-0274">FAD</keyword>
<evidence type="ECO:0000256" key="2">
    <source>
        <dbReference type="ARBA" id="ARBA00022448"/>
    </source>
</evidence>
<dbReference type="InterPro" id="IPR033947">
    <property type="entry name" value="ETF_alpha_N"/>
</dbReference>
<dbReference type="CDD" id="cd01715">
    <property type="entry name" value="ETF_alpha"/>
    <property type="match status" value="1"/>
</dbReference>
<evidence type="ECO:0000256" key="5">
    <source>
        <dbReference type="ARBA" id="ARBA00022982"/>
    </source>
</evidence>
<gene>
    <name evidence="8" type="primary">etfA_3</name>
    <name evidence="8" type="ORF">NCTC11088_01660</name>
</gene>
<dbReference type="RefSeq" id="WP_004821227.1">
    <property type="nucleotide sequence ID" value="NZ_UGTH01000001.1"/>
</dbReference>
<dbReference type="SMART" id="SM00893">
    <property type="entry name" value="ETF"/>
    <property type="match status" value="1"/>
</dbReference>
<dbReference type="InterPro" id="IPR014731">
    <property type="entry name" value="ETF_asu_C"/>
</dbReference>
<evidence type="ECO:0000256" key="3">
    <source>
        <dbReference type="ARBA" id="ARBA00022630"/>
    </source>
</evidence>
<feature type="binding site" evidence="6">
    <location>
        <position position="294"/>
    </location>
    <ligand>
        <name>FAD</name>
        <dbReference type="ChEBI" id="CHEBI:57692"/>
    </ligand>
</feature>
<evidence type="ECO:0000313" key="9">
    <source>
        <dbReference type="Proteomes" id="UP000254777"/>
    </source>
</evidence>
<keyword evidence="2" id="KW-0813">Transport</keyword>
<feature type="binding site" evidence="6">
    <location>
        <begin position="273"/>
        <end position="280"/>
    </location>
    <ligand>
        <name>FAD</name>
        <dbReference type="ChEBI" id="CHEBI:57692"/>
    </ligand>
</feature>
<keyword evidence="3" id="KW-0285">Flavoprotein</keyword>
<dbReference type="SUPFAM" id="SSF52402">
    <property type="entry name" value="Adenine nucleotide alpha hydrolases-like"/>
    <property type="match status" value="1"/>
</dbReference>
<dbReference type="PANTHER" id="PTHR43153:SF1">
    <property type="entry name" value="ELECTRON TRANSFER FLAVOPROTEIN SUBUNIT ALPHA, MITOCHONDRIAL"/>
    <property type="match status" value="1"/>
</dbReference>
<feature type="domain" description="Electron transfer flavoprotein alpha/beta-subunit N-terminal" evidence="7">
    <location>
        <begin position="6"/>
        <end position="198"/>
    </location>
</feature>
<keyword evidence="5" id="KW-0249">Electron transport</keyword>
<name>A0A379DCY7_9FIRM</name>
<dbReference type="PIRSF" id="PIRSF000089">
    <property type="entry name" value="Electra_flavoP_a"/>
    <property type="match status" value="1"/>
</dbReference>
<comment type="similarity">
    <text evidence="1">Belongs to the ETF alpha-subunit/FixB family.</text>
</comment>
<dbReference type="InterPro" id="IPR014730">
    <property type="entry name" value="ETF_a/b_N"/>
</dbReference>
<dbReference type="Gene3D" id="3.40.50.620">
    <property type="entry name" value="HUPs"/>
    <property type="match status" value="1"/>
</dbReference>
<evidence type="ECO:0000256" key="6">
    <source>
        <dbReference type="PIRSR" id="PIRSR000089-1"/>
    </source>
</evidence>
<dbReference type="GO" id="GO:0050660">
    <property type="term" value="F:flavin adenine dinucleotide binding"/>
    <property type="evidence" value="ECO:0007669"/>
    <property type="project" value="InterPro"/>
</dbReference>
<comment type="cofactor">
    <cofactor evidence="6">
        <name>FAD</name>
        <dbReference type="ChEBI" id="CHEBI:57692"/>
    </cofactor>
    <text evidence="6">Binds 1 FAD per dimer.</text>
</comment>
<dbReference type="InterPro" id="IPR001308">
    <property type="entry name" value="ETF_a/FixB"/>
</dbReference>
<dbReference type="InterPro" id="IPR014729">
    <property type="entry name" value="Rossmann-like_a/b/a_fold"/>
</dbReference>
<dbReference type="AlphaFoldDB" id="A0A379DCY7"/>
<proteinExistence type="inferred from homology"/>
<dbReference type="Gene3D" id="3.40.50.1220">
    <property type="entry name" value="TPP-binding domain"/>
    <property type="match status" value="1"/>
</dbReference>
<sequence>MEHKNILTVVEVNDGVTKTSYQILAKAREIADELGQEVYSLIIGAEVEKYSKDLIAHGADKVVVVENESLKEYRTLSYVKVLNEVLDEFRPFAVMMPASQNLRDLGGRIAAKRRIGLIAECVQILLNDEKNDIKWIRPTFDGQLYSDIRTNTFPQMGTVAEDVFKALEADEERTGEVINFNVNIEMENMITEILGNVKRSSSNLSLEDAKIIVAGGLGLKEPKNWHLINELADLLGAATTGTKPISDQLWIPADRYVGMSGRKVHPRLYIAIGISGSVQHVQGMKDSDIIIAINNDPDAAIFNVAHYGIVGDLFEVVPMLIEKLKPLV</sequence>
<dbReference type="GO" id="GO:0009055">
    <property type="term" value="F:electron transfer activity"/>
    <property type="evidence" value="ECO:0007669"/>
    <property type="project" value="InterPro"/>
</dbReference>
<dbReference type="PROSITE" id="PS00696">
    <property type="entry name" value="ETF_ALPHA"/>
    <property type="match status" value="1"/>
</dbReference>
<dbReference type="InterPro" id="IPR029035">
    <property type="entry name" value="DHS-like_NAD/FAD-binding_dom"/>
</dbReference>
<dbReference type="SUPFAM" id="SSF52467">
    <property type="entry name" value="DHS-like NAD/FAD-binding domain"/>
    <property type="match status" value="1"/>
</dbReference>
<dbReference type="EMBL" id="UGTH01000001">
    <property type="protein sequence ID" value="SUB75856.1"/>
    <property type="molecule type" value="Genomic_DNA"/>
</dbReference>
<evidence type="ECO:0000259" key="7">
    <source>
        <dbReference type="SMART" id="SM00893"/>
    </source>
</evidence>
<protein>
    <submittedName>
        <fullName evidence="8">Electron transfer flavoprotein large subunit</fullName>
    </submittedName>
</protein>
<dbReference type="Pfam" id="PF01012">
    <property type="entry name" value="ETF"/>
    <property type="match status" value="1"/>
</dbReference>
<evidence type="ECO:0000256" key="4">
    <source>
        <dbReference type="ARBA" id="ARBA00022827"/>
    </source>
</evidence>
<dbReference type="Pfam" id="PF00766">
    <property type="entry name" value="ETF_alpha"/>
    <property type="match status" value="1"/>
</dbReference>